<dbReference type="AlphaFoldDB" id="A0A9X3M5A9"/>
<evidence type="ECO:0000313" key="3">
    <source>
        <dbReference type="EMBL" id="MCZ9304440.1"/>
    </source>
</evidence>
<evidence type="ECO:0000259" key="2">
    <source>
        <dbReference type="Pfam" id="PF01478"/>
    </source>
</evidence>
<organism evidence="3 4">
    <name type="scientific">Corynebacterium macclintockiae</name>
    <dbReference type="NCBI Taxonomy" id="2913501"/>
    <lineage>
        <taxon>Bacteria</taxon>
        <taxon>Bacillati</taxon>
        <taxon>Actinomycetota</taxon>
        <taxon>Actinomycetes</taxon>
        <taxon>Mycobacteriales</taxon>
        <taxon>Corynebacteriaceae</taxon>
        <taxon>Corynebacterium</taxon>
    </lineage>
</organism>
<feature type="transmembrane region" description="Helical" evidence="1">
    <location>
        <begin position="12"/>
        <end position="31"/>
    </location>
</feature>
<accession>A0A9X3M5A9</accession>
<dbReference type="GO" id="GO:0004190">
    <property type="term" value="F:aspartic-type endopeptidase activity"/>
    <property type="evidence" value="ECO:0007669"/>
    <property type="project" value="UniProtKB-EC"/>
</dbReference>
<evidence type="ECO:0000256" key="1">
    <source>
        <dbReference type="SAM" id="Phobius"/>
    </source>
</evidence>
<dbReference type="Gene3D" id="1.20.120.1220">
    <property type="match status" value="1"/>
</dbReference>
<keyword evidence="4" id="KW-1185">Reference proteome</keyword>
<keyword evidence="1" id="KW-1133">Transmembrane helix</keyword>
<keyword evidence="1" id="KW-0472">Membrane</keyword>
<dbReference type="InterPro" id="IPR000045">
    <property type="entry name" value="Prepilin_IV_endopep_pep"/>
</dbReference>
<feature type="transmembrane region" description="Helical" evidence="1">
    <location>
        <begin position="83"/>
        <end position="106"/>
    </location>
</feature>
<feature type="transmembrane region" description="Helical" evidence="1">
    <location>
        <begin position="118"/>
        <end position="137"/>
    </location>
</feature>
<dbReference type="Pfam" id="PF01478">
    <property type="entry name" value="Peptidase_A24"/>
    <property type="match status" value="1"/>
</dbReference>
<comment type="caution">
    <text evidence="3">The sequence shown here is derived from an EMBL/GenBank/DDBJ whole genome shotgun (WGS) entry which is preliminary data.</text>
</comment>
<proteinExistence type="predicted"/>
<reference evidence="3" key="1">
    <citation type="submission" date="2022-02" db="EMBL/GenBank/DDBJ databases">
        <title>Corynebacterium sp. from urogenital microbiome.</title>
        <authorList>
            <person name="Cappelli E.A."/>
            <person name="Ribeiro T.G."/>
            <person name="Peixe L."/>
        </authorList>
    </citation>
    <scope>NUCLEOTIDE SEQUENCE</scope>
    <source>
        <strain evidence="3">C9Ua_112</strain>
    </source>
</reference>
<dbReference type="EMBL" id="JAKMUV010000002">
    <property type="protein sequence ID" value="MCZ9304440.1"/>
    <property type="molecule type" value="Genomic_DNA"/>
</dbReference>
<keyword evidence="1" id="KW-0812">Transmembrane</keyword>
<dbReference type="GO" id="GO:0016020">
    <property type="term" value="C:membrane"/>
    <property type="evidence" value="ECO:0007669"/>
    <property type="project" value="InterPro"/>
</dbReference>
<evidence type="ECO:0000313" key="4">
    <source>
        <dbReference type="Proteomes" id="UP001146505"/>
    </source>
</evidence>
<sequence length="138" mass="13595">MALFVLDAHTSRLPNVLTLPAFAVAAAVPAMIPGANSLAFLGGLGWCAIAFALPAVHPRLLAGGGDAKLALSTGTLASIADPLGAFVAMALSGILHCVFVSPAGVARGADRIRGTPHGPAMLVGSGIVVVASIILIAP</sequence>
<feature type="transmembrane region" description="Helical" evidence="1">
    <location>
        <begin position="38"/>
        <end position="56"/>
    </location>
</feature>
<gene>
    <name evidence="3" type="ORF">L8U58_02660</name>
</gene>
<protein>
    <submittedName>
        <fullName evidence="3">Prepilin peptidase</fullName>
        <ecNumber evidence="3">3.4.23.43</ecNumber>
    </submittedName>
</protein>
<dbReference type="EC" id="3.4.23.43" evidence="3"/>
<name>A0A9X3M5A9_9CORY</name>
<keyword evidence="3" id="KW-0378">Hydrolase</keyword>
<feature type="domain" description="Prepilin type IV endopeptidase peptidase" evidence="2">
    <location>
        <begin position="2"/>
        <end position="96"/>
    </location>
</feature>
<dbReference type="Proteomes" id="UP001146505">
    <property type="component" value="Unassembled WGS sequence"/>
</dbReference>